<evidence type="ECO:0000256" key="1">
    <source>
        <dbReference type="ARBA" id="ARBA00008136"/>
    </source>
</evidence>
<evidence type="ECO:0000256" key="3">
    <source>
        <dbReference type="ARBA" id="ARBA00022763"/>
    </source>
</evidence>
<dbReference type="SUPFAM" id="SSF143081">
    <property type="entry name" value="BB1717-like"/>
    <property type="match status" value="1"/>
</dbReference>
<evidence type="ECO:0000256" key="2">
    <source>
        <dbReference type="ARBA" id="ARBA00022670"/>
    </source>
</evidence>
<keyword evidence="10" id="KW-1185">Reference proteome</keyword>
<evidence type="ECO:0000256" key="7">
    <source>
        <dbReference type="ARBA" id="ARBA00023239"/>
    </source>
</evidence>
<dbReference type="InterPro" id="IPR036590">
    <property type="entry name" value="SRAP-like"/>
</dbReference>
<keyword evidence="5" id="KW-0190">Covalent protein-DNA linkage</keyword>
<dbReference type="GO" id="GO:0003697">
    <property type="term" value="F:single-stranded DNA binding"/>
    <property type="evidence" value="ECO:0007669"/>
    <property type="project" value="InterPro"/>
</dbReference>
<evidence type="ECO:0000256" key="6">
    <source>
        <dbReference type="ARBA" id="ARBA00023125"/>
    </source>
</evidence>
<accession>A0A0G9HAV4</accession>
<keyword evidence="4 8" id="KW-0378">Hydrolase</keyword>
<dbReference type="Pfam" id="PF02586">
    <property type="entry name" value="SRAP"/>
    <property type="match status" value="1"/>
</dbReference>
<protein>
    <recommendedName>
        <fullName evidence="8">Abasic site processing protein</fullName>
        <ecNumber evidence="8">3.4.-.-</ecNumber>
    </recommendedName>
</protein>
<dbReference type="OrthoDB" id="6192129at2"/>
<dbReference type="EC" id="3.4.-.-" evidence="8"/>
<dbReference type="PATRIC" id="fig|1440763.5.peg.2311"/>
<dbReference type="GO" id="GO:0016829">
    <property type="term" value="F:lyase activity"/>
    <property type="evidence" value="ECO:0007669"/>
    <property type="project" value="UniProtKB-KW"/>
</dbReference>
<dbReference type="GO" id="GO:0006508">
    <property type="term" value="P:proteolysis"/>
    <property type="evidence" value="ECO:0007669"/>
    <property type="project" value="UniProtKB-KW"/>
</dbReference>
<evidence type="ECO:0000313" key="10">
    <source>
        <dbReference type="Proteomes" id="UP000182987"/>
    </source>
</evidence>
<dbReference type="GO" id="GO:0106300">
    <property type="term" value="P:protein-DNA covalent cross-linking repair"/>
    <property type="evidence" value="ECO:0007669"/>
    <property type="project" value="InterPro"/>
</dbReference>
<dbReference type="InterPro" id="IPR003738">
    <property type="entry name" value="SRAP"/>
</dbReference>
<keyword evidence="2 8" id="KW-0645">Protease</keyword>
<evidence type="ECO:0000256" key="5">
    <source>
        <dbReference type="ARBA" id="ARBA00023124"/>
    </source>
</evidence>
<keyword evidence="3" id="KW-0227">DNA damage</keyword>
<dbReference type="Proteomes" id="UP000182987">
    <property type="component" value="Chromosome"/>
</dbReference>
<proteinExistence type="inferred from homology"/>
<reference evidence="10" key="1">
    <citation type="submission" date="2016-09" db="EMBL/GenBank/DDBJ databases">
        <authorList>
            <person name="Lysoe E."/>
        </authorList>
    </citation>
    <scope>NUCLEOTIDE SEQUENCE [LARGE SCALE GENOMIC DNA]</scope>
    <source>
        <strain evidence="10">LJ96T</strain>
    </source>
</reference>
<dbReference type="AlphaFoldDB" id="A0A0G9HAV4"/>
<dbReference type="RefSeq" id="WP_046968019.1">
    <property type="nucleotide sequence ID" value="NZ_CP017480.1"/>
</dbReference>
<evidence type="ECO:0000256" key="4">
    <source>
        <dbReference type="ARBA" id="ARBA00022801"/>
    </source>
</evidence>
<evidence type="ECO:0000256" key="8">
    <source>
        <dbReference type="RuleBase" id="RU364100"/>
    </source>
</evidence>
<dbReference type="KEGG" id="lrz:BJI69_18935"/>
<sequence length="230" mass="25699">MCGRYATYGPVSVSREAREVLERLELDLISEINQRDDHFNIAPTQRALVVTQEDAALHVGVHRWGLIPSWAKDAGIGAKLINARREGIAAKPAFRAAMRRRRCLVPASGYYEWQGEKGHKQPYFVRPPDGSLMVFAGLWESWRDTEDKPLRTYTIITGEPGKVGGDIHDRQPVILAPDAWEDWLFADPDKAVAVLDAANEPDLVFYPVTKAVSSPKNDGPELVEPIELTD</sequence>
<dbReference type="PANTHER" id="PTHR13604:SF0">
    <property type="entry name" value="ABASIC SITE PROCESSING PROTEIN HMCES"/>
    <property type="match status" value="1"/>
</dbReference>
<comment type="similarity">
    <text evidence="1 8">Belongs to the SOS response-associated peptidase family.</text>
</comment>
<dbReference type="Gene3D" id="3.90.1680.10">
    <property type="entry name" value="SOS response associated peptidase-like"/>
    <property type="match status" value="1"/>
</dbReference>
<name>A0A0G9HAV4_9GAMM</name>
<gene>
    <name evidence="9" type="ORF">BJI69_18935</name>
</gene>
<evidence type="ECO:0000313" key="9">
    <source>
        <dbReference type="EMBL" id="APG05771.1"/>
    </source>
</evidence>
<dbReference type="GO" id="GO:0008233">
    <property type="term" value="F:peptidase activity"/>
    <property type="evidence" value="ECO:0007669"/>
    <property type="project" value="UniProtKB-KW"/>
</dbReference>
<dbReference type="PANTHER" id="PTHR13604">
    <property type="entry name" value="DC12-RELATED"/>
    <property type="match status" value="1"/>
</dbReference>
<keyword evidence="6" id="KW-0238">DNA-binding</keyword>
<organism evidence="9 10">
    <name type="scientific">Luteibacter rhizovicinus DSM 16549</name>
    <dbReference type="NCBI Taxonomy" id="1440763"/>
    <lineage>
        <taxon>Bacteria</taxon>
        <taxon>Pseudomonadati</taxon>
        <taxon>Pseudomonadota</taxon>
        <taxon>Gammaproteobacteria</taxon>
        <taxon>Lysobacterales</taxon>
        <taxon>Rhodanobacteraceae</taxon>
        <taxon>Luteibacter</taxon>
    </lineage>
</organism>
<dbReference type="EMBL" id="CP017480">
    <property type="protein sequence ID" value="APG05771.1"/>
    <property type="molecule type" value="Genomic_DNA"/>
</dbReference>
<dbReference type="STRING" id="1440763.BJI69_18935"/>
<keyword evidence="7" id="KW-0456">Lyase</keyword>